<evidence type="ECO:0000256" key="5">
    <source>
        <dbReference type="ARBA" id="ARBA00023242"/>
    </source>
</evidence>
<keyword evidence="3" id="KW-0238">DNA-binding</keyword>
<dbReference type="PRINTS" id="PR00404">
    <property type="entry name" value="MADSDOMAIN"/>
</dbReference>
<dbReference type="CDD" id="cd00120">
    <property type="entry name" value="MADS"/>
    <property type="match status" value="1"/>
</dbReference>
<dbReference type="GO" id="GO:0003677">
    <property type="term" value="F:DNA binding"/>
    <property type="evidence" value="ECO:0007669"/>
    <property type="project" value="UniProtKB-KW"/>
</dbReference>
<dbReference type="SUPFAM" id="SSF55455">
    <property type="entry name" value="SRF-like"/>
    <property type="match status" value="1"/>
</dbReference>
<dbReference type="PROSITE" id="PS50066">
    <property type="entry name" value="MADS_BOX_2"/>
    <property type="match status" value="1"/>
</dbReference>
<dbReference type="InterPro" id="IPR050142">
    <property type="entry name" value="MADS-box/MEF2_TF"/>
</dbReference>
<name>A0A6N2CGH0_SOLCI</name>
<gene>
    <name evidence="7" type="ORF">EJD97_006720</name>
</gene>
<feature type="domain" description="MADS-box" evidence="6">
    <location>
        <begin position="1"/>
        <end position="61"/>
    </location>
</feature>
<dbReference type="Gene3D" id="3.40.1810.10">
    <property type="entry name" value="Transcription factor, MADS-box"/>
    <property type="match status" value="1"/>
</dbReference>
<evidence type="ECO:0000256" key="4">
    <source>
        <dbReference type="ARBA" id="ARBA00023163"/>
    </source>
</evidence>
<dbReference type="InterPro" id="IPR036879">
    <property type="entry name" value="TF_MADSbox_sf"/>
</dbReference>
<keyword evidence="4" id="KW-0804">Transcription</keyword>
<evidence type="ECO:0000256" key="3">
    <source>
        <dbReference type="ARBA" id="ARBA00023125"/>
    </source>
</evidence>
<dbReference type="GO" id="GO:0046983">
    <property type="term" value="F:protein dimerization activity"/>
    <property type="evidence" value="ECO:0007669"/>
    <property type="project" value="InterPro"/>
</dbReference>
<dbReference type="EMBL" id="RXGB01000197">
    <property type="protein sequence ID" value="TMX04611.1"/>
    <property type="molecule type" value="Genomic_DNA"/>
</dbReference>
<dbReference type="Pfam" id="PF00319">
    <property type="entry name" value="SRF-TF"/>
    <property type="match status" value="1"/>
</dbReference>
<comment type="caution">
    <text evidence="7">The sequence shown here is derived from an EMBL/GenBank/DDBJ whole genome shotgun (WGS) entry which is preliminary data.</text>
</comment>
<accession>A0A6N2CGH0</accession>
<dbReference type="InterPro" id="IPR002100">
    <property type="entry name" value="TF_MADSbox"/>
</dbReference>
<evidence type="ECO:0000259" key="6">
    <source>
        <dbReference type="PROSITE" id="PS50066"/>
    </source>
</evidence>
<keyword evidence="2" id="KW-0805">Transcription regulation</keyword>
<proteinExistence type="predicted"/>
<protein>
    <recommendedName>
        <fullName evidence="6">MADS-box domain-containing protein</fullName>
    </recommendedName>
</protein>
<evidence type="ECO:0000256" key="2">
    <source>
        <dbReference type="ARBA" id="ARBA00023015"/>
    </source>
</evidence>
<reference evidence="7" key="1">
    <citation type="submission" date="2019-05" db="EMBL/GenBank/DDBJ databases">
        <title>The de novo reference genome and transcriptome assemblies of the wild tomato species Solanum chilense.</title>
        <authorList>
            <person name="Stam R."/>
            <person name="Nosenko T."/>
            <person name="Hoerger A.C."/>
            <person name="Stephan W."/>
            <person name="Seidel M.A."/>
            <person name="Kuhn J.M.M."/>
            <person name="Haberer G."/>
            <person name="Tellier A."/>
        </authorList>
    </citation>
    <scope>NUCLEOTIDE SEQUENCE</scope>
    <source>
        <tissue evidence="7">Mature leaves</tissue>
    </source>
</reference>
<organism evidence="7">
    <name type="scientific">Solanum chilense</name>
    <name type="common">Tomato</name>
    <name type="synonym">Lycopersicon chilense</name>
    <dbReference type="NCBI Taxonomy" id="4083"/>
    <lineage>
        <taxon>Eukaryota</taxon>
        <taxon>Viridiplantae</taxon>
        <taxon>Streptophyta</taxon>
        <taxon>Embryophyta</taxon>
        <taxon>Tracheophyta</taxon>
        <taxon>Spermatophyta</taxon>
        <taxon>Magnoliopsida</taxon>
        <taxon>eudicotyledons</taxon>
        <taxon>Gunneridae</taxon>
        <taxon>Pentapetalae</taxon>
        <taxon>asterids</taxon>
        <taxon>lamiids</taxon>
        <taxon>Solanales</taxon>
        <taxon>Solanaceae</taxon>
        <taxon>Solanoideae</taxon>
        <taxon>Solaneae</taxon>
        <taxon>Solanum</taxon>
        <taxon>Solanum subgen. Lycopersicon</taxon>
    </lineage>
</organism>
<dbReference type="GO" id="GO:0005634">
    <property type="term" value="C:nucleus"/>
    <property type="evidence" value="ECO:0007669"/>
    <property type="project" value="UniProtKB-SubCell"/>
</dbReference>
<keyword evidence="5" id="KW-0539">Nucleus</keyword>
<dbReference type="SMART" id="SM00432">
    <property type="entry name" value="MADS"/>
    <property type="match status" value="1"/>
</dbReference>
<sequence length="202" mass="22764">MGRTKLVMKKIEDPTSRQQFYSKRKDTILKKSNELAVLCDVDVGLLMFSPAGEVTSYSSKERLEDVMLLAMNKAGELNKLSPENPNEQALMDSLTQSKHEAEMVEKIAIVEAHEEKLNGVKERLSEAQQKIRYYEPQVESINSVQEADAYEKFILSALELIQLSKAKLLGDQEFIQRNENVAVSSVNAEAMAAEGTSRGWMY</sequence>
<dbReference type="AlphaFoldDB" id="A0A6N2CGH0"/>
<comment type="subcellular location">
    <subcellularLocation>
        <location evidence="1">Nucleus</location>
    </subcellularLocation>
</comment>
<evidence type="ECO:0000313" key="7">
    <source>
        <dbReference type="EMBL" id="TMX04611.1"/>
    </source>
</evidence>
<evidence type="ECO:0000256" key="1">
    <source>
        <dbReference type="ARBA" id="ARBA00004123"/>
    </source>
</evidence>
<dbReference type="PANTHER" id="PTHR48019">
    <property type="entry name" value="SERUM RESPONSE FACTOR HOMOLOG"/>
    <property type="match status" value="1"/>
</dbReference>